<dbReference type="AlphaFoldDB" id="A0A0F9V8R3"/>
<organism evidence="1">
    <name type="scientific">marine sediment metagenome</name>
    <dbReference type="NCBI Taxonomy" id="412755"/>
    <lineage>
        <taxon>unclassified sequences</taxon>
        <taxon>metagenomes</taxon>
        <taxon>ecological metagenomes</taxon>
    </lineage>
</organism>
<protein>
    <submittedName>
        <fullName evidence="1">Uncharacterized protein</fullName>
    </submittedName>
</protein>
<name>A0A0F9V8R3_9ZZZZ</name>
<reference evidence="1" key="1">
    <citation type="journal article" date="2015" name="Nature">
        <title>Complex archaea that bridge the gap between prokaryotes and eukaryotes.</title>
        <authorList>
            <person name="Spang A."/>
            <person name="Saw J.H."/>
            <person name="Jorgensen S.L."/>
            <person name="Zaremba-Niedzwiedzka K."/>
            <person name="Martijn J."/>
            <person name="Lind A.E."/>
            <person name="van Eijk R."/>
            <person name="Schleper C."/>
            <person name="Guy L."/>
            <person name="Ettema T.J."/>
        </authorList>
    </citation>
    <scope>NUCLEOTIDE SEQUENCE</scope>
</reference>
<proteinExistence type="predicted"/>
<comment type="caution">
    <text evidence="1">The sequence shown here is derived from an EMBL/GenBank/DDBJ whole genome shotgun (WGS) entry which is preliminary data.</text>
</comment>
<accession>A0A0F9V8R3</accession>
<evidence type="ECO:0000313" key="1">
    <source>
        <dbReference type="EMBL" id="KKN96122.1"/>
    </source>
</evidence>
<gene>
    <name evidence="1" type="ORF">LCGC14_0170510</name>
</gene>
<dbReference type="EMBL" id="LAZR01000066">
    <property type="protein sequence ID" value="KKN96122.1"/>
    <property type="molecule type" value="Genomic_DNA"/>
</dbReference>
<sequence>MNAFRKPAPLSLKELVRRVLHRLYLLGYQGRDLPRPVRKMIARTQFHRAWFAGRLGVFEEYDVMAISSDGRGVDALDIPF</sequence>